<feature type="domain" description="Rhodanese" evidence="2">
    <location>
        <begin position="39"/>
        <end position="121"/>
    </location>
</feature>
<dbReference type="InterPro" id="IPR050229">
    <property type="entry name" value="GlpE_sulfurtransferase"/>
</dbReference>
<dbReference type="SUPFAM" id="SSF52821">
    <property type="entry name" value="Rhodanese/Cell cycle control phosphatase"/>
    <property type="match status" value="1"/>
</dbReference>
<dbReference type="AlphaFoldDB" id="A0A940DM88"/>
<reference evidence="3" key="1">
    <citation type="submission" date="2020-10" db="EMBL/GenBank/DDBJ databases">
        <authorList>
            <person name="Gilroy R."/>
        </authorList>
    </citation>
    <scope>NUCLEOTIDE SEQUENCE</scope>
    <source>
        <strain evidence="3">3924</strain>
    </source>
</reference>
<gene>
    <name evidence="3" type="ORF">IAC51_06850</name>
</gene>
<comment type="caution">
    <text evidence="3">The sequence shown here is derived from an EMBL/GenBank/DDBJ whole genome shotgun (WGS) entry which is preliminary data.</text>
</comment>
<evidence type="ECO:0000259" key="2">
    <source>
        <dbReference type="PROSITE" id="PS50206"/>
    </source>
</evidence>
<dbReference type="SMART" id="SM00450">
    <property type="entry name" value="RHOD"/>
    <property type="match status" value="1"/>
</dbReference>
<evidence type="ECO:0000313" key="3">
    <source>
        <dbReference type="EMBL" id="MBO8440352.1"/>
    </source>
</evidence>
<accession>A0A940DM88</accession>
<organism evidence="3 4">
    <name type="scientific">Candidatus Aphodosoma intestinipullorum</name>
    <dbReference type="NCBI Taxonomy" id="2840674"/>
    <lineage>
        <taxon>Bacteria</taxon>
        <taxon>Pseudomonadati</taxon>
        <taxon>Bacteroidota</taxon>
        <taxon>Bacteroidia</taxon>
        <taxon>Bacteroidales</taxon>
        <taxon>Candidatus Aphodosoma</taxon>
    </lineage>
</organism>
<dbReference type="CDD" id="cd00158">
    <property type="entry name" value="RHOD"/>
    <property type="match status" value="1"/>
</dbReference>
<evidence type="ECO:0000256" key="1">
    <source>
        <dbReference type="SAM" id="SignalP"/>
    </source>
</evidence>
<dbReference type="Pfam" id="PF00581">
    <property type="entry name" value="Rhodanese"/>
    <property type="match status" value="1"/>
</dbReference>
<dbReference type="InterPro" id="IPR001763">
    <property type="entry name" value="Rhodanese-like_dom"/>
</dbReference>
<keyword evidence="1" id="KW-0732">Signal</keyword>
<dbReference type="Gene3D" id="3.40.250.10">
    <property type="entry name" value="Rhodanese-like domain"/>
    <property type="match status" value="1"/>
</dbReference>
<dbReference type="PANTHER" id="PTHR43031">
    <property type="entry name" value="FAD-DEPENDENT OXIDOREDUCTASE"/>
    <property type="match status" value="1"/>
</dbReference>
<name>A0A940DM88_9BACT</name>
<dbReference type="PANTHER" id="PTHR43031:SF1">
    <property type="entry name" value="PYRIDINE NUCLEOTIDE-DISULPHIDE OXIDOREDUCTASE"/>
    <property type="match status" value="1"/>
</dbReference>
<feature type="chain" id="PRO_5037028079" evidence="1">
    <location>
        <begin position="26"/>
        <end position="121"/>
    </location>
</feature>
<evidence type="ECO:0000313" key="4">
    <source>
        <dbReference type="Proteomes" id="UP000712007"/>
    </source>
</evidence>
<dbReference type="Proteomes" id="UP000712007">
    <property type="component" value="Unassembled WGS sequence"/>
</dbReference>
<feature type="signal peptide" evidence="1">
    <location>
        <begin position="1"/>
        <end position="25"/>
    </location>
</feature>
<dbReference type="PROSITE" id="PS50206">
    <property type="entry name" value="RHODANESE_3"/>
    <property type="match status" value="1"/>
</dbReference>
<proteinExistence type="predicted"/>
<dbReference type="InterPro" id="IPR036873">
    <property type="entry name" value="Rhodanese-like_dom_sf"/>
</dbReference>
<protein>
    <submittedName>
        <fullName evidence="3">Rhodanese-like domain-containing protein</fullName>
    </submittedName>
</protein>
<sequence>MNIIIKRAMAALAFATGAASLSASGFESVDNSTFADSIKSPGVCLIDVRTPKEYAEGHIGNAINIDVNAPDFQQKISRLDRTKTLAVYCRSGKRSKKAAQIAEECGFRVIELDKGYINWKK</sequence>
<dbReference type="EMBL" id="JADIMV010000117">
    <property type="protein sequence ID" value="MBO8440352.1"/>
    <property type="molecule type" value="Genomic_DNA"/>
</dbReference>
<reference evidence="3" key="2">
    <citation type="journal article" date="2021" name="PeerJ">
        <title>Extensive microbial diversity within the chicken gut microbiome revealed by metagenomics and culture.</title>
        <authorList>
            <person name="Gilroy R."/>
            <person name="Ravi A."/>
            <person name="Getino M."/>
            <person name="Pursley I."/>
            <person name="Horton D.L."/>
            <person name="Alikhan N.F."/>
            <person name="Baker D."/>
            <person name="Gharbi K."/>
            <person name="Hall N."/>
            <person name="Watson M."/>
            <person name="Adriaenssens E.M."/>
            <person name="Foster-Nyarko E."/>
            <person name="Jarju S."/>
            <person name="Secka A."/>
            <person name="Antonio M."/>
            <person name="Oren A."/>
            <person name="Chaudhuri R.R."/>
            <person name="La Ragione R."/>
            <person name="Hildebrand F."/>
            <person name="Pallen M.J."/>
        </authorList>
    </citation>
    <scope>NUCLEOTIDE SEQUENCE</scope>
    <source>
        <strain evidence="3">3924</strain>
    </source>
</reference>